<dbReference type="Gene3D" id="3.50.50.60">
    <property type="entry name" value="FAD/NAD(P)-binding domain"/>
    <property type="match status" value="2"/>
</dbReference>
<evidence type="ECO:0008006" key="5">
    <source>
        <dbReference type="Google" id="ProtNLM"/>
    </source>
</evidence>
<evidence type="ECO:0000313" key="4">
    <source>
        <dbReference type="Proteomes" id="UP000285146"/>
    </source>
</evidence>
<dbReference type="InterPro" id="IPR050982">
    <property type="entry name" value="Auxin_biosynth/cation_transpt"/>
</dbReference>
<reference evidence="3 4" key="1">
    <citation type="submission" date="2015-09" db="EMBL/GenBank/DDBJ databases">
        <title>Host preference determinants of Valsa canker pathogens revealed by comparative genomics.</title>
        <authorList>
            <person name="Yin Z."/>
            <person name="Huang L."/>
        </authorList>
    </citation>
    <scope>NUCLEOTIDE SEQUENCE [LARGE SCALE GENOMIC DNA]</scope>
    <source>
        <strain evidence="3 4">SXYLt</strain>
    </source>
</reference>
<dbReference type="GO" id="GO:0050660">
    <property type="term" value="F:flavin adenine dinucleotide binding"/>
    <property type="evidence" value="ECO:0007669"/>
    <property type="project" value="TreeGrafter"/>
</dbReference>
<keyword evidence="4" id="KW-1185">Reference proteome</keyword>
<dbReference type="EMBL" id="LKEB01000073">
    <property type="protein sequence ID" value="ROV95041.1"/>
    <property type="molecule type" value="Genomic_DNA"/>
</dbReference>
<dbReference type="GO" id="GO:0004497">
    <property type="term" value="F:monooxygenase activity"/>
    <property type="evidence" value="ECO:0007669"/>
    <property type="project" value="TreeGrafter"/>
</dbReference>
<dbReference type="AlphaFoldDB" id="A0A423VVJ5"/>
<proteinExistence type="predicted"/>
<sequence length="648" mass="71303">MPIDGEAFPPGVEYPPRSDLRKDVYRPLPKIAPETVDPVAMTGDVTKTQGQALLDTLNAALASNDAEKVADCFYPEQAFWRDIVALTSHLRTFAMPKVIAAALLRLKSLRGIEGKIELTGDPHFTVISPVMMFIDCGLSFRTSSPALSCLGKMVLLPLKNEENEAVSWRIWVLSTWVDQITQHPEDEMLLSSAGRDLSSHKTIETDVFIVGAGTSGLMISARLKALGVESILADRNAQVGDNWARRYDCLEFHIPTSNCELPYKYYRKELQSPHRLNKYDVAEHLKAYAANFHLNVMLSTTIQSSTYNSTEKKWTFKLRTTNGSGSKTIISKHLVQATGLSCGIPNLPPIEHKNLYQGISLHSVQYRNARLLAEQGVKSVAVIGSANTAFDVMQDCYNAGLKTTMVARSPTYVFPYEYVMDPHGVGAYDLLPLEDADRLLNTFPQALDGQFSHGLFAHLASQEPDRYLALSQAGFPVLDSLDPSVDVQHHLVERGGGHYVDVGGTKLIAEGKVAVRGLVAPVGYTEAGIRLSDGSTLEADAVIWCTGFADKDVRSTAEGILGVAEDAGNKVILGPKDIAARLDATWGVDAEGEVRGVWKRHLRMENYWVIGGVIQQQRWWSRPLAQQIKLSLDGHLPPAYRETPYGDS</sequence>
<evidence type="ECO:0000313" key="3">
    <source>
        <dbReference type="EMBL" id="ROV95041.1"/>
    </source>
</evidence>
<name>A0A423VVJ5_9PEZI</name>
<dbReference type="OrthoDB" id="74360at2759"/>
<keyword evidence="1" id="KW-0560">Oxidoreductase</keyword>
<dbReference type="SUPFAM" id="SSF51905">
    <property type="entry name" value="FAD/NAD(P)-binding domain"/>
    <property type="match status" value="1"/>
</dbReference>
<dbReference type="PANTHER" id="PTHR43539:SF68">
    <property type="entry name" value="FLAVIN-BINDING MONOOXYGENASE-LIKE PROTEIN (AFU_ORTHOLOGUE AFUA_4G09220)"/>
    <property type="match status" value="1"/>
</dbReference>
<comment type="caution">
    <text evidence="3">The sequence shown here is derived from an EMBL/GenBank/DDBJ whole genome shotgun (WGS) entry which is preliminary data.</text>
</comment>
<evidence type="ECO:0000256" key="2">
    <source>
        <dbReference type="SAM" id="MobiDB-lite"/>
    </source>
</evidence>
<organism evidence="3 4">
    <name type="scientific">Cytospora leucostoma</name>
    <dbReference type="NCBI Taxonomy" id="1230097"/>
    <lineage>
        <taxon>Eukaryota</taxon>
        <taxon>Fungi</taxon>
        <taxon>Dikarya</taxon>
        <taxon>Ascomycota</taxon>
        <taxon>Pezizomycotina</taxon>
        <taxon>Sordariomycetes</taxon>
        <taxon>Sordariomycetidae</taxon>
        <taxon>Diaporthales</taxon>
        <taxon>Cytosporaceae</taxon>
        <taxon>Cytospora</taxon>
    </lineage>
</organism>
<dbReference type="InParanoid" id="A0A423VVJ5"/>
<feature type="region of interest" description="Disordered" evidence="2">
    <location>
        <begin position="1"/>
        <end position="20"/>
    </location>
</feature>
<evidence type="ECO:0000256" key="1">
    <source>
        <dbReference type="ARBA" id="ARBA00023002"/>
    </source>
</evidence>
<dbReference type="Proteomes" id="UP000285146">
    <property type="component" value="Unassembled WGS sequence"/>
</dbReference>
<dbReference type="PANTHER" id="PTHR43539">
    <property type="entry name" value="FLAVIN-BINDING MONOOXYGENASE-LIKE PROTEIN (AFU_ORTHOLOGUE AFUA_4G09220)"/>
    <property type="match status" value="1"/>
</dbReference>
<dbReference type="InterPro" id="IPR036188">
    <property type="entry name" value="FAD/NAD-bd_sf"/>
</dbReference>
<protein>
    <recommendedName>
        <fullName evidence="5">FAD/NAD(P)-binding domain-containing protein</fullName>
    </recommendedName>
</protein>
<accession>A0A423VVJ5</accession>
<gene>
    <name evidence="3" type="ORF">VPNG_09489</name>
</gene>
<dbReference type="Pfam" id="PF13738">
    <property type="entry name" value="Pyr_redox_3"/>
    <property type="match status" value="1"/>
</dbReference>